<dbReference type="Proteomes" id="UP000515153">
    <property type="component" value="Chromosome I"/>
</dbReference>
<keyword evidence="1" id="KW-1185">Reference proteome</keyword>
<dbReference type="AlphaFoldDB" id="A0A6P8B3X2"/>
<reference evidence="2" key="2">
    <citation type="submission" date="2019-10" db="EMBL/GenBank/DDBJ databases">
        <authorList>
            <consortium name="NCBI Genome Project"/>
        </authorList>
    </citation>
    <scope>NUCLEOTIDE SEQUENCE</scope>
    <source>
        <strain evidence="2">NI907</strain>
    </source>
</reference>
<sequence length="174" mass="18267">MAALKFEQGVKSASSKRTAEAGILPTCPGQVCIGVVTAVDKDGARMELLDELLATGIIARPNAGGQAVITFVDEADRFVVAGHLGDWSHSAERLVPHDRHFKLAIHVGMDADAFDGAAALVCVENRNVDQLGGDVLKFGVHTDVGGVVTTQLQAGPFRCRWPAARPPLGLCTGN</sequence>
<dbReference type="GeneID" id="41961495"/>
<gene>
    <name evidence="2" type="ORF">PgNI_06563</name>
</gene>
<organism evidence="1 2">
    <name type="scientific">Pyricularia grisea</name>
    <name type="common">Crabgrass-specific blast fungus</name>
    <name type="synonym">Magnaporthe grisea</name>
    <dbReference type="NCBI Taxonomy" id="148305"/>
    <lineage>
        <taxon>Eukaryota</taxon>
        <taxon>Fungi</taxon>
        <taxon>Dikarya</taxon>
        <taxon>Ascomycota</taxon>
        <taxon>Pezizomycotina</taxon>
        <taxon>Sordariomycetes</taxon>
        <taxon>Sordariomycetidae</taxon>
        <taxon>Magnaporthales</taxon>
        <taxon>Pyriculariaceae</taxon>
        <taxon>Pyricularia</taxon>
    </lineage>
</organism>
<evidence type="ECO:0000313" key="1">
    <source>
        <dbReference type="Proteomes" id="UP000515153"/>
    </source>
</evidence>
<dbReference type="RefSeq" id="XP_030981830.1">
    <property type="nucleotide sequence ID" value="XM_031126586.1"/>
</dbReference>
<name>A0A6P8B3X2_PYRGI</name>
<protein>
    <submittedName>
        <fullName evidence="2">Uncharacterized protein</fullName>
    </submittedName>
</protein>
<reference evidence="1 2" key="1">
    <citation type="journal article" date="2019" name="Mol. Biol. Evol.">
        <title>Blast fungal genomes show frequent chromosomal changes, gene gains and losses, and effector gene turnover.</title>
        <authorList>
            <person name="Gomez Luciano L.B."/>
            <person name="Jason Tsai I."/>
            <person name="Chuma I."/>
            <person name="Tosa Y."/>
            <person name="Chen Y.H."/>
            <person name="Li J.Y."/>
            <person name="Li M.Y."/>
            <person name="Jade Lu M.Y."/>
            <person name="Nakayashiki H."/>
            <person name="Li W.H."/>
        </authorList>
    </citation>
    <scope>NUCLEOTIDE SEQUENCE [LARGE SCALE GENOMIC DNA]</scope>
    <source>
        <strain evidence="1 2">NI907</strain>
    </source>
</reference>
<evidence type="ECO:0000313" key="2">
    <source>
        <dbReference type="RefSeq" id="XP_030981830.1"/>
    </source>
</evidence>
<dbReference type="KEGG" id="pgri:PgNI_06563"/>
<reference evidence="2" key="3">
    <citation type="submission" date="2025-08" db="UniProtKB">
        <authorList>
            <consortium name="RefSeq"/>
        </authorList>
    </citation>
    <scope>IDENTIFICATION</scope>
    <source>
        <strain evidence="2">NI907</strain>
    </source>
</reference>
<proteinExistence type="predicted"/>
<accession>A0A6P8B3X2</accession>